<accession>A0A644VVS7</accession>
<proteinExistence type="predicted"/>
<reference evidence="2" key="1">
    <citation type="submission" date="2019-08" db="EMBL/GenBank/DDBJ databases">
        <authorList>
            <person name="Kucharzyk K."/>
            <person name="Murdoch R.W."/>
            <person name="Higgins S."/>
            <person name="Loffler F."/>
        </authorList>
    </citation>
    <scope>NUCLEOTIDE SEQUENCE</scope>
</reference>
<evidence type="ECO:0000313" key="2">
    <source>
        <dbReference type="EMBL" id="MPL95501.1"/>
    </source>
</evidence>
<evidence type="ECO:0000256" key="1">
    <source>
        <dbReference type="SAM" id="MobiDB-lite"/>
    </source>
</evidence>
<sequence length="421" mass="44980">MRQFELPGPVGDAVLQPADPVDVLLVIGAGRDDIARLAAQHCLDRRGGRAHHGRLTRGHRGDHLEERADLVVEGGAARLQSVEKPGDLGLHLVEVLLDQDAAVDHDPAAVGDAGGGQGGRAGLGFRLAAMDRVDVQRRVPRPFWDHRHRGVLARQERIERVLDLGEHRPHVADRAVTEEGHRAMRNAPLRLDLGPPHAAVAKADPVLVQGLGDDDVVHPPGREIAAFRKPGDAAEAARFLVRRRRDLDRAGEIGAGGKEGLGGDHRACEAALHVAGAAAIDPAVDQLGPERVARPAMADLDHVVMAVEMHALAGARARAPRDEIPAREVLAIAGRAGGAQQFDGESLPRQSLGQKLADLAVIAPGWVQRRHADQRLRQRNERVAAVLDLGLETGSDVHAGEASAADCRGKPERVAGRGRFR</sequence>
<comment type="caution">
    <text evidence="2">The sequence shown here is derived from an EMBL/GenBank/DDBJ whole genome shotgun (WGS) entry which is preliminary data.</text>
</comment>
<protein>
    <submittedName>
        <fullName evidence="2">Uncharacterized protein</fullName>
    </submittedName>
</protein>
<feature type="region of interest" description="Disordered" evidence="1">
    <location>
        <begin position="398"/>
        <end position="421"/>
    </location>
</feature>
<name>A0A644VVS7_9ZZZZ</name>
<dbReference type="EMBL" id="VSSQ01000469">
    <property type="protein sequence ID" value="MPL95501.1"/>
    <property type="molecule type" value="Genomic_DNA"/>
</dbReference>
<dbReference type="AlphaFoldDB" id="A0A644VVS7"/>
<gene>
    <name evidence="2" type="ORF">SDC9_41672</name>
</gene>
<organism evidence="2">
    <name type="scientific">bioreactor metagenome</name>
    <dbReference type="NCBI Taxonomy" id="1076179"/>
    <lineage>
        <taxon>unclassified sequences</taxon>
        <taxon>metagenomes</taxon>
        <taxon>ecological metagenomes</taxon>
    </lineage>
</organism>